<sequence length="259" mass="28591">MASGRRLLGCETIPASIGSFFDALDGAVFDYSRPVASRNGRLVLELWRETRADDVTLCVCSPMTGDAVVLPPLSGEDKPTDYGCALLTGDDLHPNNPRRGTKSFRLLLVYNNRRRGFTALRCYCSDTGRWGAEARSAVSVSDGELRHIGGAAVLRGVAFWPLDHGALGVRLDADDREEQAMGVHLLPYDCPHDWLKTRLPGVSPDNRLFLATSACWVAMARSWRRSRTSTSLVEMETTSSSRTAGRNRALMRRRSRCTT</sequence>
<evidence type="ECO:0008006" key="4">
    <source>
        <dbReference type="Google" id="ProtNLM"/>
    </source>
</evidence>
<name>A0A3L6QG02_PANMI</name>
<dbReference type="PANTHER" id="PTHR36140">
    <property type="entry name" value="F-BOX DOMAIN-CONTAINING PROTEIN-RELATED"/>
    <property type="match status" value="1"/>
</dbReference>
<dbReference type="EMBL" id="PQIB02000012">
    <property type="protein sequence ID" value="RLM79598.1"/>
    <property type="molecule type" value="Genomic_DNA"/>
</dbReference>
<feature type="compositionally biased region" description="Basic residues" evidence="1">
    <location>
        <begin position="249"/>
        <end position="259"/>
    </location>
</feature>
<reference evidence="3" key="1">
    <citation type="journal article" date="2019" name="Nat. Commun.">
        <title>The genome of broomcorn millet.</title>
        <authorList>
            <person name="Zou C."/>
            <person name="Miki D."/>
            <person name="Li D."/>
            <person name="Tang Q."/>
            <person name="Xiao L."/>
            <person name="Rajput S."/>
            <person name="Deng P."/>
            <person name="Jia W."/>
            <person name="Huang R."/>
            <person name="Zhang M."/>
            <person name="Sun Y."/>
            <person name="Hu J."/>
            <person name="Fu X."/>
            <person name="Schnable P.S."/>
            <person name="Li F."/>
            <person name="Zhang H."/>
            <person name="Feng B."/>
            <person name="Zhu X."/>
            <person name="Liu R."/>
            <person name="Schnable J.C."/>
            <person name="Zhu J.-K."/>
            <person name="Zhang H."/>
        </authorList>
    </citation>
    <scope>NUCLEOTIDE SEQUENCE [LARGE SCALE GENOMIC DNA]</scope>
</reference>
<keyword evidence="3" id="KW-1185">Reference proteome</keyword>
<proteinExistence type="predicted"/>
<dbReference type="PANTHER" id="PTHR36140:SF9">
    <property type="entry name" value="F-BOX DOMAIN CONTAINING PROTEIN"/>
    <property type="match status" value="1"/>
</dbReference>
<dbReference type="OrthoDB" id="686611at2759"/>
<evidence type="ECO:0000313" key="2">
    <source>
        <dbReference type="EMBL" id="RLM79598.1"/>
    </source>
</evidence>
<feature type="region of interest" description="Disordered" evidence="1">
    <location>
        <begin position="233"/>
        <end position="259"/>
    </location>
</feature>
<dbReference type="Proteomes" id="UP000275267">
    <property type="component" value="Unassembled WGS sequence"/>
</dbReference>
<evidence type="ECO:0000256" key="1">
    <source>
        <dbReference type="SAM" id="MobiDB-lite"/>
    </source>
</evidence>
<gene>
    <name evidence="2" type="ORF">C2845_PM12G25810</name>
</gene>
<dbReference type="AlphaFoldDB" id="A0A3L6QG02"/>
<evidence type="ECO:0000313" key="3">
    <source>
        <dbReference type="Proteomes" id="UP000275267"/>
    </source>
</evidence>
<protein>
    <recommendedName>
        <fullName evidence="4">DUF1618 domain-containing protein</fullName>
    </recommendedName>
</protein>
<comment type="caution">
    <text evidence="2">The sequence shown here is derived from an EMBL/GenBank/DDBJ whole genome shotgun (WGS) entry which is preliminary data.</text>
</comment>
<accession>A0A3L6QG02</accession>
<organism evidence="2 3">
    <name type="scientific">Panicum miliaceum</name>
    <name type="common">Proso millet</name>
    <name type="synonym">Broomcorn millet</name>
    <dbReference type="NCBI Taxonomy" id="4540"/>
    <lineage>
        <taxon>Eukaryota</taxon>
        <taxon>Viridiplantae</taxon>
        <taxon>Streptophyta</taxon>
        <taxon>Embryophyta</taxon>
        <taxon>Tracheophyta</taxon>
        <taxon>Spermatophyta</taxon>
        <taxon>Magnoliopsida</taxon>
        <taxon>Liliopsida</taxon>
        <taxon>Poales</taxon>
        <taxon>Poaceae</taxon>
        <taxon>PACMAD clade</taxon>
        <taxon>Panicoideae</taxon>
        <taxon>Panicodae</taxon>
        <taxon>Paniceae</taxon>
        <taxon>Panicinae</taxon>
        <taxon>Panicum</taxon>
        <taxon>Panicum sect. Panicum</taxon>
    </lineage>
</organism>